<proteinExistence type="predicted"/>
<feature type="compositionally biased region" description="Polar residues" evidence="6">
    <location>
        <begin position="568"/>
        <end position="579"/>
    </location>
</feature>
<dbReference type="CDD" id="cd01671">
    <property type="entry name" value="CARD"/>
    <property type="match status" value="1"/>
</dbReference>
<accession>A0ABD3X0Q2</accession>
<dbReference type="GO" id="GO:0005737">
    <property type="term" value="C:cytoplasm"/>
    <property type="evidence" value="ECO:0007669"/>
    <property type="project" value="UniProtKB-ARBA"/>
</dbReference>
<keyword evidence="3" id="KW-0399">Innate immunity</keyword>
<gene>
    <name evidence="8" type="ORF">ACJMK2_030766</name>
</gene>
<feature type="region of interest" description="Disordered" evidence="6">
    <location>
        <begin position="535"/>
        <end position="579"/>
    </location>
</feature>
<keyword evidence="4" id="KW-0832">Ubl conjugation</keyword>
<dbReference type="InterPro" id="IPR031964">
    <property type="entry name" value="CARD_dom"/>
</dbReference>
<feature type="compositionally biased region" description="Polar residues" evidence="6">
    <location>
        <begin position="535"/>
        <end position="548"/>
    </location>
</feature>
<reference evidence="8 9" key="1">
    <citation type="submission" date="2024-11" db="EMBL/GenBank/DDBJ databases">
        <title>Chromosome-level genome assembly of the freshwater bivalve Anodonta woodiana.</title>
        <authorList>
            <person name="Chen X."/>
        </authorList>
    </citation>
    <scope>NUCLEOTIDE SEQUENCE [LARGE SCALE GENOMIC DNA]</scope>
    <source>
        <strain evidence="8">MN2024</strain>
        <tissue evidence="8">Gills</tissue>
    </source>
</reference>
<dbReference type="SUPFAM" id="SSF47986">
    <property type="entry name" value="DEATH domain"/>
    <property type="match status" value="1"/>
</dbReference>
<dbReference type="AlphaFoldDB" id="A0ABD3X0Q2"/>
<evidence type="ECO:0000256" key="3">
    <source>
        <dbReference type="ARBA" id="ARBA00022588"/>
    </source>
</evidence>
<evidence type="ECO:0000256" key="4">
    <source>
        <dbReference type="ARBA" id="ARBA00022843"/>
    </source>
</evidence>
<keyword evidence="5" id="KW-0391">Immunity</keyword>
<evidence type="ECO:0000313" key="8">
    <source>
        <dbReference type="EMBL" id="KAL3878413.1"/>
    </source>
</evidence>
<comment type="caution">
    <text evidence="8">The sequence shown here is derived from an EMBL/GenBank/DDBJ whole genome shotgun (WGS) entry which is preliminary data.</text>
</comment>
<name>A0ABD3X0Q2_SINWO</name>
<evidence type="ECO:0000256" key="5">
    <source>
        <dbReference type="ARBA" id="ARBA00022859"/>
    </source>
</evidence>
<evidence type="ECO:0000313" key="9">
    <source>
        <dbReference type="Proteomes" id="UP001634394"/>
    </source>
</evidence>
<dbReference type="Gene3D" id="1.10.533.10">
    <property type="entry name" value="Death Domain, Fas"/>
    <property type="match status" value="2"/>
</dbReference>
<dbReference type="Proteomes" id="UP001634394">
    <property type="component" value="Unassembled WGS sequence"/>
</dbReference>
<protein>
    <recommendedName>
        <fullName evidence="7">Caspase recruitment domain-containing protein</fullName>
    </recommendedName>
</protein>
<dbReference type="Pfam" id="PF16739">
    <property type="entry name" value="CARD_2"/>
    <property type="match status" value="1"/>
</dbReference>
<keyword evidence="9" id="KW-1185">Reference proteome</keyword>
<dbReference type="GO" id="GO:0045087">
    <property type="term" value="P:innate immune response"/>
    <property type="evidence" value="ECO:0007669"/>
    <property type="project" value="UniProtKB-KW"/>
</dbReference>
<keyword evidence="1" id="KW-1017">Isopeptide bond</keyword>
<organism evidence="8 9">
    <name type="scientific">Sinanodonta woodiana</name>
    <name type="common">Chinese pond mussel</name>
    <name type="synonym">Anodonta woodiana</name>
    <dbReference type="NCBI Taxonomy" id="1069815"/>
    <lineage>
        <taxon>Eukaryota</taxon>
        <taxon>Metazoa</taxon>
        <taxon>Spiralia</taxon>
        <taxon>Lophotrochozoa</taxon>
        <taxon>Mollusca</taxon>
        <taxon>Bivalvia</taxon>
        <taxon>Autobranchia</taxon>
        <taxon>Heteroconchia</taxon>
        <taxon>Palaeoheterodonta</taxon>
        <taxon>Unionida</taxon>
        <taxon>Unionoidea</taxon>
        <taxon>Unionidae</taxon>
        <taxon>Unioninae</taxon>
        <taxon>Sinanodonta</taxon>
    </lineage>
</organism>
<feature type="domain" description="Caspase recruitment" evidence="7">
    <location>
        <begin position="275"/>
        <end position="364"/>
    </location>
</feature>
<evidence type="ECO:0000256" key="6">
    <source>
        <dbReference type="SAM" id="MobiDB-lite"/>
    </source>
</evidence>
<dbReference type="InterPro" id="IPR011029">
    <property type="entry name" value="DEATH-like_dom_sf"/>
</dbReference>
<evidence type="ECO:0000256" key="1">
    <source>
        <dbReference type="ARBA" id="ARBA00022499"/>
    </source>
</evidence>
<dbReference type="EMBL" id="JBJQND010000004">
    <property type="protein sequence ID" value="KAL3878413.1"/>
    <property type="molecule type" value="Genomic_DNA"/>
</dbReference>
<evidence type="ECO:0000259" key="7">
    <source>
        <dbReference type="Pfam" id="PF16739"/>
    </source>
</evidence>
<keyword evidence="2" id="KW-0597">Phosphoprotein</keyword>
<sequence>MQGNTLPTLFISVRLQRSAYIIVQVCLLTSAMGSPNNHDGHHYDNVNYDVIYEEIDGNQINDIPVNASSGDRDINDKSYDDCVSRPTMPRCISLTDGSYEADTETDTHVFWRNGTESASSHLSVRSYSELGCMVAYSRRCSYSSYNDSRVRDSNGHILASKEIYTSLRSLVSVGESYQLLCYDLETMVEIFRDDIEDDVDARRIVTYLTFLPPYFEREINQAYRESPKKSIKMLIDKIKDVREYGKWETFVKALEHVGYKNIAKNLRGVLQEDNRDKRKIVRIFAPQLVQQINPLEITPLLYSRSIISPCDKEEIEQENLNNGKIAAARRLLRCLHHKCSSWFEQFCDILKECKHSDLAEMLNPQTAHLDSQDTETLSSGDVYFQSSEQRPEILKPNRYCNHTENDLQKSFMEFIPYINDLGASEGVHTGQGQHSRGEEYQNSQFNTAVNPELMANYRTTMEDTAIEVLNKCQQGLERTLHQSFIPELRSIMEEIISQKMESFMNEIRNEIRAVRDDFSSESRSRAWVNMSSDYRQSSSGYASGNNSVYEPIPETDDEYSSKAEQEIYQDNQNSGFLAM</sequence>
<evidence type="ECO:0000256" key="2">
    <source>
        <dbReference type="ARBA" id="ARBA00022553"/>
    </source>
</evidence>